<dbReference type="CDD" id="cd02440">
    <property type="entry name" value="AdoMet_MTases"/>
    <property type="match status" value="1"/>
</dbReference>
<sequence>MSNPIAFKCPICDNSLTKDGSSYACENKHSFDIAKEGYVNLLPVQQKSSKNPGDSYEMIKSRQEFLEKGYYENLAKTLVTTIISLNPRSLLDSGCGEGYYLQKLRHELTEATLFGIDVSKEAIRFAAKRKLDVQLAVASAYQLPFFNGSFDVVISIFSPISTNELARVLKPDGRVIIVGPGPDHLKGLAIQLFRSAIPHEGNFSLLDSDPRFNLVTEQEVRGEITVAQKDISNLLGMTPYYWRTTPEQKQQLLEISELKTPLQFHIKGYSKSPA</sequence>
<keyword evidence="4" id="KW-0862">Zinc</keyword>
<accession>A0A1F5EAQ3</accession>
<feature type="binding site" evidence="5">
    <location>
        <begin position="97"/>
        <end position="98"/>
    </location>
    <ligand>
        <name>S-adenosyl-L-methionine</name>
        <dbReference type="ChEBI" id="CHEBI:59789"/>
    </ligand>
</feature>
<evidence type="ECO:0000256" key="5">
    <source>
        <dbReference type="PIRSR" id="PIRSR018249-2"/>
    </source>
</evidence>
<keyword evidence="1" id="KW-0489">Methyltransferase</keyword>
<evidence type="ECO:0000256" key="4">
    <source>
        <dbReference type="PIRSR" id="PIRSR018249-1"/>
    </source>
</evidence>
<dbReference type="InterPro" id="IPR048647">
    <property type="entry name" value="RlmA_N"/>
</dbReference>
<evidence type="ECO:0000313" key="9">
    <source>
        <dbReference type="Proteomes" id="UP000177481"/>
    </source>
</evidence>
<dbReference type="Gene3D" id="3.40.50.150">
    <property type="entry name" value="Vaccinia Virus protein VP39"/>
    <property type="match status" value="1"/>
</dbReference>
<comment type="caution">
    <text evidence="8">The sequence shown here is derived from an EMBL/GenBank/DDBJ whole genome shotgun (WGS) entry which is preliminary data.</text>
</comment>
<evidence type="ECO:0000313" key="8">
    <source>
        <dbReference type="EMBL" id="OGD64443.1"/>
    </source>
</evidence>
<dbReference type="InterPro" id="IPR041698">
    <property type="entry name" value="Methyltransf_25"/>
</dbReference>
<dbReference type="PIRSF" id="PIRSF018249">
    <property type="entry name" value="MyrA_prd"/>
    <property type="match status" value="1"/>
</dbReference>
<reference evidence="8 9" key="1">
    <citation type="journal article" date="2016" name="Nat. Commun.">
        <title>Thousands of microbial genomes shed light on interconnected biogeochemical processes in an aquifer system.</title>
        <authorList>
            <person name="Anantharaman K."/>
            <person name="Brown C.T."/>
            <person name="Hug L.A."/>
            <person name="Sharon I."/>
            <person name="Castelle C.J."/>
            <person name="Probst A.J."/>
            <person name="Thomas B.C."/>
            <person name="Singh A."/>
            <person name="Wilkins M.J."/>
            <person name="Karaoz U."/>
            <person name="Brodie E.L."/>
            <person name="Williams K.H."/>
            <person name="Hubbard S.S."/>
            <person name="Banfield J.F."/>
        </authorList>
    </citation>
    <scope>NUCLEOTIDE SEQUENCE [LARGE SCALE GENOMIC DNA]</scope>
</reference>
<proteinExistence type="predicted"/>
<dbReference type="Pfam" id="PF13649">
    <property type="entry name" value="Methyltransf_25"/>
    <property type="match status" value="1"/>
</dbReference>
<dbReference type="GO" id="GO:0046872">
    <property type="term" value="F:metal ion binding"/>
    <property type="evidence" value="ECO:0007669"/>
    <property type="project" value="UniProtKB-KW"/>
</dbReference>
<dbReference type="InterPro" id="IPR029063">
    <property type="entry name" value="SAM-dependent_MTases_sf"/>
</dbReference>
<dbReference type="EMBL" id="MEZX01000002">
    <property type="protein sequence ID" value="OGD64443.1"/>
    <property type="molecule type" value="Genomic_DNA"/>
</dbReference>
<dbReference type="Proteomes" id="UP000177481">
    <property type="component" value="Unassembled WGS sequence"/>
</dbReference>
<dbReference type="PANTHER" id="PTHR43464">
    <property type="entry name" value="METHYLTRANSFERASE"/>
    <property type="match status" value="1"/>
</dbReference>
<keyword evidence="4" id="KW-0479">Metal-binding</keyword>
<organism evidence="8 9">
    <name type="scientific">Candidatus Berkelbacteria bacterium RIFCSPLOWO2_01_FULL_50_28</name>
    <dbReference type="NCBI Taxonomy" id="1797471"/>
    <lineage>
        <taxon>Bacteria</taxon>
        <taxon>Candidatus Berkelbacteria</taxon>
    </lineage>
</organism>
<evidence type="ECO:0000259" key="6">
    <source>
        <dbReference type="Pfam" id="PF13649"/>
    </source>
</evidence>
<feature type="binding site" evidence="5">
    <location>
        <position position="184"/>
    </location>
    <ligand>
        <name>S-adenosyl-L-methionine</name>
        <dbReference type="ChEBI" id="CHEBI:59789"/>
    </ligand>
</feature>
<evidence type="ECO:0000256" key="1">
    <source>
        <dbReference type="ARBA" id="ARBA00022603"/>
    </source>
</evidence>
<name>A0A1F5EAQ3_9BACT</name>
<feature type="binding site" evidence="4">
    <location>
        <position position="25"/>
    </location>
    <ligand>
        <name>Zn(2+)</name>
        <dbReference type="ChEBI" id="CHEBI:29105"/>
    </ligand>
</feature>
<evidence type="ECO:0000256" key="3">
    <source>
        <dbReference type="ARBA" id="ARBA00022691"/>
    </source>
</evidence>
<keyword evidence="3 5" id="KW-0949">S-adenosyl-L-methionine</keyword>
<dbReference type="GO" id="GO:0008168">
    <property type="term" value="F:methyltransferase activity"/>
    <property type="evidence" value="ECO:0007669"/>
    <property type="project" value="UniProtKB-KW"/>
</dbReference>
<evidence type="ECO:0000256" key="2">
    <source>
        <dbReference type="ARBA" id="ARBA00022679"/>
    </source>
</evidence>
<evidence type="ECO:0000259" key="7">
    <source>
        <dbReference type="Pfam" id="PF21302"/>
    </source>
</evidence>
<dbReference type="AlphaFoldDB" id="A0A1F5EAQ3"/>
<feature type="domain" description="23S rRNA (guanine(745)-N(1))-methyltransferase N-terminal" evidence="7">
    <location>
        <begin position="7"/>
        <end position="50"/>
    </location>
</feature>
<dbReference type="InterPro" id="IPR016718">
    <property type="entry name" value="rRNA_m1G-MeTrfase_A_prd"/>
</dbReference>
<feature type="domain" description="Methyltransferase" evidence="6">
    <location>
        <begin position="91"/>
        <end position="173"/>
    </location>
</feature>
<dbReference type="SUPFAM" id="SSF53335">
    <property type="entry name" value="S-adenosyl-L-methionine-dependent methyltransferases"/>
    <property type="match status" value="1"/>
</dbReference>
<feature type="binding site" evidence="5">
    <location>
        <position position="71"/>
    </location>
    <ligand>
        <name>S-adenosyl-L-methionine</name>
        <dbReference type="ChEBI" id="CHEBI:59789"/>
    </ligand>
</feature>
<keyword evidence="2" id="KW-0808">Transferase</keyword>
<feature type="binding site" evidence="4">
    <location>
        <position position="29"/>
    </location>
    <ligand>
        <name>Zn(2+)</name>
        <dbReference type="ChEBI" id="CHEBI:29105"/>
    </ligand>
</feature>
<feature type="binding site" evidence="4">
    <location>
        <position position="9"/>
    </location>
    <ligand>
        <name>Zn(2+)</name>
        <dbReference type="ChEBI" id="CHEBI:29105"/>
    </ligand>
</feature>
<feature type="binding site" evidence="4">
    <location>
        <position position="12"/>
    </location>
    <ligand>
        <name>Zn(2+)</name>
        <dbReference type="ChEBI" id="CHEBI:29105"/>
    </ligand>
</feature>
<dbReference type="PANTHER" id="PTHR43464:SF19">
    <property type="entry name" value="UBIQUINONE BIOSYNTHESIS O-METHYLTRANSFERASE, MITOCHONDRIAL"/>
    <property type="match status" value="1"/>
</dbReference>
<gene>
    <name evidence="8" type="ORF">A3A71_00045</name>
</gene>
<dbReference type="GO" id="GO:0032259">
    <property type="term" value="P:methylation"/>
    <property type="evidence" value="ECO:0007669"/>
    <property type="project" value="UniProtKB-KW"/>
</dbReference>
<dbReference type="STRING" id="1797471.A3A71_00045"/>
<dbReference type="Pfam" id="PF21302">
    <property type="entry name" value="Zn_ribbon_RlmA"/>
    <property type="match status" value="1"/>
</dbReference>
<protein>
    <submittedName>
        <fullName evidence="8">Uncharacterized protein</fullName>
    </submittedName>
</protein>